<gene>
    <name evidence="2" type="ORF">SAMN05444368_0721</name>
</gene>
<dbReference type="EMBL" id="FSQZ01000001">
    <property type="protein sequence ID" value="SIN65149.1"/>
    <property type="molecule type" value="Genomic_DNA"/>
</dbReference>
<accession>A0ABY1JC51</accession>
<sequence>MTTASIVTTIFMAVVLIGGLAFCFSRVGKGGGEWED</sequence>
<feature type="transmembrane region" description="Helical" evidence="1">
    <location>
        <begin position="6"/>
        <end position="24"/>
    </location>
</feature>
<keyword evidence="3" id="KW-1185">Reference proteome</keyword>
<organism evidence="2 3">
    <name type="scientific">Acetomicrobium flavidum</name>
    <dbReference type="NCBI Taxonomy" id="49896"/>
    <lineage>
        <taxon>Bacteria</taxon>
        <taxon>Thermotogati</taxon>
        <taxon>Synergistota</taxon>
        <taxon>Synergistia</taxon>
        <taxon>Synergistales</taxon>
        <taxon>Acetomicrobiaceae</taxon>
        <taxon>Acetomicrobium</taxon>
    </lineage>
</organism>
<keyword evidence="1" id="KW-0472">Membrane</keyword>
<evidence type="ECO:0000256" key="1">
    <source>
        <dbReference type="SAM" id="Phobius"/>
    </source>
</evidence>
<keyword evidence="1" id="KW-1133">Transmembrane helix</keyword>
<comment type="caution">
    <text evidence="2">The sequence shown here is derived from an EMBL/GenBank/DDBJ whole genome shotgun (WGS) entry which is preliminary data.</text>
</comment>
<proteinExistence type="predicted"/>
<evidence type="ECO:0000313" key="3">
    <source>
        <dbReference type="Proteomes" id="UP000185093"/>
    </source>
</evidence>
<dbReference type="Proteomes" id="UP000185093">
    <property type="component" value="Unassembled WGS sequence"/>
</dbReference>
<reference evidence="2 3" key="1">
    <citation type="submission" date="2016-11" db="EMBL/GenBank/DDBJ databases">
        <authorList>
            <person name="Varghese N."/>
            <person name="Submissions S."/>
        </authorList>
    </citation>
    <scope>NUCLEOTIDE SEQUENCE [LARGE SCALE GENOMIC DNA]</scope>
    <source>
        <strain evidence="2 3">DSM 20664</strain>
    </source>
</reference>
<evidence type="ECO:0000313" key="2">
    <source>
        <dbReference type="EMBL" id="SIN65149.1"/>
    </source>
</evidence>
<protein>
    <submittedName>
        <fullName evidence="2">Uncharacterized protein</fullName>
    </submittedName>
</protein>
<name>A0ABY1JC51_9BACT</name>
<keyword evidence="1" id="KW-0812">Transmembrane</keyword>